<evidence type="ECO:0008006" key="12">
    <source>
        <dbReference type="Google" id="ProtNLM"/>
    </source>
</evidence>
<feature type="transmembrane region" description="Helical" evidence="7">
    <location>
        <begin position="144"/>
        <end position="172"/>
    </location>
</feature>
<evidence type="ECO:0000256" key="5">
    <source>
        <dbReference type="ARBA" id="ARBA00022989"/>
    </source>
</evidence>
<keyword evidence="2 7" id="KW-0812">Transmembrane</keyword>
<evidence type="ECO:0000313" key="10">
    <source>
        <dbReference type="EMBL" id="EYC37768.1"/>
    </source>
</evidence>
<dbReference type="PROSITE" id="PS00211">
    <property type="entry name" value="ABC_TRANSPORTER_1"/>
    <property type="match status" value="1"/>
</dbReference>
<comment type="caution">
    <text evidence="10">The sequence shown here is derived from an EMBL/GenBank/DDBJ whole genome shotgun (WGS) entry which is preliminary data.</text>
</comment>
<feature type="transmembrane region" description="Helical" evidence="7">
    <location>
        <begin position="224"/>
        <end position="244"/>
    </location>
</feature>
<dbReference type="FunFam" id="3.40.50.300:FF:002283">
    <property type="entry name" value="p-GlycoProtein related"/>
    <property type="match status" value="1"/>
</dbReference>
<dbReference type="Gene3D" id="1.20.1560.10">
    <property type="entry name" value="ABC transporter type 1, transmembrane domain"/>
    <property type="match status" value="2"/>
</dbReference>
<dbReference type="GO" id="GO:0140359">
    <property type="term" value="F:ABC-type transporter activity"/>
    <property type="evidence" value="ECO:0007669"/>
    <property type="project" value="InterPro"/>
</dbReference>
<keyword evidence="6 7" id="KW-0472">Membrane</keyword>
<dbReference type="EMBL" id="JARK01000367">
    <property type="protein sequence ID" value="EYC37768.1"/>
    <property type="molecule type" value="Genomic_DNA"/>
</dbReference>
<evidence type="ECO:0000313" key="11">
    <source>
        <dbReference type="Proteomes" id="UP000024635"/>
    </source>
</evidence>
<evidence type="ECO:0000256" key="7">
    <source>
        <dbReference type="SAM" id="Phobius"/>
    </source>
</evidence>
<keyword evidence="5 7" id="KW-1133">Transmembrane helix</keyword>
<feature type="domain" description="ABC transporter" evidence="8">
    <location>
        <begin position="422"/>
        <end position="658"/>
    </location>
</feature>
<dbReference type="InterPro" id="IPR027417">
    <property type="entry name" value="P-loop_NTPase"/>
</dbReference>
<evidence type="ECO:0000256" key="1">
    <source>
        <dbReference type="ARBA" id="ARBA00004141"/>
    </source>
</evidence>
<dbReference type="PANTHER" id="PTHR24221:SF617">
    <property type="entry name" value="P-GLYCOPROTEIN RELATED"/>
    <property type="match status" value="1"/>
</dbReference>
<dbReference type="Pfam" id="PF00664">
    <property type="entry name" value="ABC_membrane"/>
    <property type="match status" value="1"/>
</dbReference>
<dbReference type="AlphaFoldDB" id="A0A016WFH2"/>
<proteinExistence type="predicted"/>
<evidence type="ECO:0000259" key="9">
    <source>
        <dbReference type="PROSITE" id="PS50929"/>
    </source>
</evidence>
<comment type="subcellular location">
    <subcellularLocation>
        <location evidence="1">Membrane</location>
        <topology evidence="1">Multi-pass membrane protein</topology>
    </subcellularLocation>
</comment>
<evidence type="ECO:0000256" key="2">
    <source>
        <dbReference type="ARBA" id="ARBA00022692"/>
    </source>
</evidence>
<protein>
    <recommendedName>
        <fullName evidence="12">ABC transporter, ATP-binding protein</fullName>
    </recommendedName>
</protein>
<dbReference type="STRING" id="53326.A0A016WFH2"/>
<dbReference type="PROSITE" id="PS50893">
    <property type="entry name" value="ABC_TRANSPORTER_2"/>
    <property type="match status" value="1"/>
</dbReference>
<keyword evidence="4" id="KW-0067">ATP-binding</keyword>
<dbReference type="InterPro" id="IPR003439">
    <property type="entry name" value="ABC_transporter-like_ATP-bd"/>
</dbReference>
<accession>A0A016WFH2</accession>
<evidence type="ECO:0000256" key="6">
    <source>
        <dbReference type="ARBA" id="ARBA00023136"/>
    </source>
</evidence>
<dbReference type="SUPFAM" id="SSF52540">
    <property type="entry name" value="P-loop containing nucleoside triphosphate hydrolases"/>
    <property type="match status" value="1"/>
</dbReference>
<evidence type="ECO:0000256" key="4">
    <source>
        <dbReference type="ARBA" id="ARBA00022840"/>
    </source>
</evidence>
<gene>
    <name evidence="10" type="primary">Acey_s0767.g2187</name>
    <name evidence="10" type="ORF">Y032_0767g2187</name>
</gene>
<evidence type="ECO:0000259" key="8">
    <source>
        <dbReference type="PROSITE" id="PS50893"/>
    </source>
</evidence>
<dbReference type="Proteomes" id="UP000024635">
    <property type="component" value="Unassembled WGS sequence"/>
</dbReference>
<dbReference type="GO" id="GO:0016020">
    <property type="term" value="C:membrane"/>
    <property type="evidence" value="ECO:0007669"/>
    <property type="project" value="UniProtKB-SubCell"/>
</dbReference>
<dbReference type="PROSITE" id="PS50929">
    <property type="entry name" value="ABC_TM1F"/>
    <property type="match status" value="1"/>
</dbReference>
<dbReference type="SMART" id="SM00382">
    <property type="entry name" value="AAA"/>
    <property type="match status" value="1"/>
</dbReference>
<dbReference type="InterPro" id="IPR003593">
    <property type="entry name" value="AAA+_ATPase"/>
</dbReference>
<feature type="domain" description="ABC transmembrane type-1" evidence="9">
    <location>
        <begin position="102"/>
        <end position="390"/>
    </location>
</feature>
<evidence type="ECO:0000256" key="3">
    <source>
        <dbReference type="ARBA" id="ARBA00022741"/>
    </source>
</evidence>
<name>A0A016WFH2_9BILA</name>
<feature type="transmembrane region" description="Helical" evidence="7">
    <location>
        <begin position="101"/>
        <end position="132"/>
    </location>
</feature>
<organism evidence="10 11">
    <name type="scientific">Ancylostoma ceylanicum</name>
    <dbReference type="NCBI Taxonomy" id="53326"/>
    <lineage>
        <taxon>Eukaryota</taxon>
        <taxon>Metazoa</taxon>
        <taxon>Ecdysozoa</taxon>
        <taxon>Nematoda</taxon>
        <taxon>Chromadorea</taxon>
        <taxon>Rhabditida</taxon>
        <taxon>Rhabditina</taxon>
        <taxon>Rhabditomorpha</taxon>
        <taxon>Strongyloidea</taxon>
        <taxon>Ancylostomatidae</taxon>
        <taxon>Ancylostomatinae</taxon>
        <taxon>Ancylostoma</taxon>
    </lineage>
</organism>
<sequence>MGLTSTPGVLLVLRLRQRRELAEHDEKFDRASYRSNNWSHFQTSDDDGCVETTSVMSKKSRVGSRPSLYNLGIGYMPYEYGGNSKFFGGLLMIYRNMKGSYLLAFASLVVSFIRALELPALGLAYLCAFQALQMSKETYENYAIYAFLVSVGCGLVIWFSQGLSFFFSGWLGERVMDNLKIRMLRTLLHKPMAYFDTKETSPAFCVASISQHSPNAMAALDYRLMTNVSNIFASLIGVCIAYAFSWHLGVLGTALSLSLLTLALLNIRISHKCHEKRSREDTSAELAVEIVERARTIQLAAVEDCFLQKYCRQRLAAARFDRRIGLVEAINFAITQSFVFFCDLSCYVLGTHLIYSGHHSTERVFFAFLGAQFSGWSIMYSAPYFPELVKADGSARVLFEMLDDQSTQIYESGLKPVLTGNVKLNNVRFSYPSRPNLNVVSGLSLTADRGESIAIVGPSGCGKSTVISLLQRFYDTEHGSVCIDGKNISDINVRFLRSKLTLVGQEPVLFKGSVLENVLLGADGCSREDAITACRMSNAAKFIEMLPEAYETDVGEKGRALSGGQKQRIAIARALVRKPQILLLDEATSALDTQNEQIVEQALNEAKVGRTTIIIAHRLSSIQHCDRIFYVENGKVVESGTHTSLVKMNGKYARLVRTQDLLQ</sequence>
<dbReference type="GO" id="GO:0005524">
    <property type="term" value="F:ATP binding"/>
    <property type="evidence" value="ECO:0007669"/>
    <property type="project" value="UniProtKB-KW"/>
</dbReference>
<dbReference type="GO" id="GO:0016887">
    <property type="term" value="F:ATP hydrolysis activity"/>
    <property type="evidence" value="ECO:0007669"/>
    <property type="project" value="InterPro"/>
</dbReference>
<dbReference type="Pfam" id="PF00005">
    <property type="entry name" value="ABC_tran"/>
    <property type="match status" value="1"/>
</dbReference>
<dbReference type="InterPro" id="IPR036640">
    <property type="entry name" value="ABC1_TM_sf"/>
</dbReference>
<keyword evidence="3" id="KW-0547">Nucleotide-binding</keyword>
<dbReference type="InterPro" id="IPR039421">
    <property type="entry name" value="Type_1_exporter"/>
</dbReference>
<reference evidence="11" key="1">
    <citation type="journal article" date="2015" name="Nat. Genet.">
        <title>The genome and transcriptome of the zoonotic hookworm Ancylostoma ceylanicum identify infection-specific gene families.</title>
        <authorList>
            <person name="Schwarz E.M."/>
            <person name="Hu Y."/>
            <person name="Antoshechkin I."/>
            <person name="Miller M.M."/>
            <person name="Sternberg P.W."/>
            <person name="Aroian R.V."/>
        </authorList>
    </citation>
    <scope>NUCLEOTIDE SEQUENCE</scope>
    <source>
        <strain evidence="11">HY135</strain>
    </source>
</reference>
<dbReference type="InterPro" id="IPR017871">
    <property type="entry name" value="ABC_transporter-like_CS"/>
</dbReference>
<dbReference type="CDD" id="cd03249">
    <property type="entry name" value="ABC_MTABC3_MDL1_MDL2"/>
    <property type="match status" value="1"/>
</dbReference>
<dbReference type="InterPro" id="IPR011527">
    <property type="entry name" value="ABC1_TM_dom"/>
</dbReference>
<dbReference type="SUPFAM" id="SSF90123">
    <property type="entry name" value="ABC transporter transmembrane region"/>
    <property type="match status" value="1"/>
</dbReference>
<dbReference type="PANTHER" id="PTHR24221">
    <property type="entry name" value="ATP-BINDING CASSETTE SUB-FAMILY B"/>
    <property type="match status" value="1"/>
</dbReference>
<keyword evidence="11" id="KW-1185">Reference proteome</keyword>
<dbReference type="OrthoDB" id="6500128at2759"/>
<dbReference type="Gene3D" id="3.40.50.300">
    <property type="entry name" value="P-loop containing nucleotide triphosphate hydrolases"/>
    <property type="match status" value="1"/>
</dbReference>